<evidence type="ECO:0000256" key="2">
    <source>
        <dbReference type="ARBA" id="ARBA00022553"/>
    </source>
</evidence>
<dbReference type="InterPro" id="IPR013968">
    <property type="entry name" value="PKS_KR"/>
</dbReference>
<dbReference type="Gene3D" id="3.40.50.720">
    <property type="entry name" value="NAD(P)-binding Rossmann-like Domain"/>
    <property type="match status" value="1"/>
</dbReference>
<evidence type="ECO:0000256" key="1">
    <source>
        <dbReference type="ARBA" id="ARBA00022450"/>
    </source>
</evidence>
<dbReference type="CDD" id="cd08956">
    <property type="entry name" value="KR_3_FAS_SDR_x"/>
    <property type="match status" value="1"/>
</dbReference>
<accession>A0ABR5HQ65</accession>
<name>A0ABR5HQ65_STRLW</name>
<organism evidence="7 8">
    <name type="scientific">Streptomyces leeuwenhoekii</name>
    <dbReference type="NCBI Taxonomy" id="1437453"/>
    <lineage>
        <taxon>Bacteria</taxon>
        <taxon>Bacillati</taxon>
        <taxon>Actinomycetota</taxon>
        <taxon>Actinomycetes</taxon>
        <taxon>Kitasatosporales</taxon>
        <taxon>Streptomycetaceae</taxon>
        <taxon>Streptomyces</taxon>
    </lineage>
</organism>
<evidence type="ECO:0000256" key="3">
    <source>
        <dbReference type="ARBA" id="ARBA00022679"/>
    </source>
</evidence>
<keyword evidence="3" id="KW-0808">Transferase</keyword>
<keyword evidence="1" id="KW-0596">Phosphopantetheine</keyword>
<sequence length="474" mass="49645">MRRGEAFVPHLTRAAPPGEPPAGDLDGDGTVLVTGASGALGGLVARHLVTERGVRHLLLLSRRGGQAPRMAELVAELTDLGAGVRVAACDVADRDALAAALADVPAEHPLIGVVHTAGVLDDGVLSSLTPDRLEAVLRPKVDAAWYLHELTRGLDLSLFVLFSSAAGVFGGAGQANYAAANAFLDALVEARRGEGLAGQSLAWGPWAEGGMLERLGDADAQRMARSGVPPLSSEQGMQLFDAAGALPDAVLVPVRLDLAALRRQSAGKPLPVMFRSLVRRAAPRAADGAPASGGGSFADRLRPLPDAERERLALQLVCDRVAEVLGHARGADVKPHDAFTEMGFDSLTAVELRNRLNAETGLRLPATLVFDYPTPMMLAEHILGEAAPAKAATRSVLAELNQLEAAFAALDTAGEEPVAEVTARLNALVAKWNESRGQNEAHGQATVTADDVGTTLDTASDDELFDFIDNRFGR</sequence>
<evidence type="ECO:0000313" key="8">
    <source>
        <dbReference type="Proteomes" id="UP000037274"/>
    </source>
</evidence>
<protein>
    <submittedName>
        <fullName evidence="7">Beta-ketoacyl synthase</fullName>
    </submittedName>
</protein>
<reference evidence="7 8" key="1">
    <citation type="submission" date="2015-06" db="EMBL/GenBank/DDBJ databases">
        <title>Draft genome sequence of Streptomyces leeuwenhoekii C58, which produces the novel lasso peptide, chaxapeptin.</title>
        <authorList>
            <person name="Yi Y."/>
            <person name="Hai D."/>
            <person name="Jaspars M."/>
            <person name="Sheng H."/>
            <person name="Rateb M.E."/>
            <person name="Bull A."/>
            <person name="Goodfellow M."/>
            <person name="Asenjo J.A."/>
            <person name="Ebel R."/>
        </authorList>
    </citation>
    <scope>NUCLEOTIDE SEQUENCE [LARGE SCALE GENOMIC DNA]</scope>
    <source>
        <strain evidence="7 8">C58</strain>
    </source>
</reference>
<evidence type="ECO:0000313" key="7">
    <source>
        <dbReference type="EMBL" id="KMS66017.1"/>
    </source>
</evidence>
<comment type="caution">
    <text evidence="7">The sequence shown here is derived from an EMBL/GenBank/DDBJ whole genome shotgun (WGS) entry which is preliminary data.</text>
</comment>
<dbReference type="PROSITE" id="PS00012">
    <property type="entry name" value="PHOSPHOPANTETHEINE"/>
    <property type="match status" value="1"/>
</dbReference>
<feature type="region of interest" description="Disordered" evidence="5">
    <location>
        <begin position="1"/>
        <end position="26"/>
    </location>
</feature>
<dbReference type="SUPFAM" id="SSF47336">
    <property type="entry name" value="ACP-like"/>
    <property type="match status" value="1"/>
</dbReference>
<dbReference type="SMART" id="SM00822">
    <property type="entry name" value="PKS_KR"/>
    <property type="match status" value="1"/>
</dbReference>
<dbReference type="Pfam" id="PF00550">
    <property type="entry name" value="PP-binding"/>
    <property type="match status" value="1"/>
</dbReference>
<evidence type="ECO:0000256" key="5">
    <source>
        <dbReference type="SAM" id="MobiDB-lite"/>
    </source>
</evidence>
<evidence type="ECO:0000259" key="6">
    <source>
        <dbReference type="PROSITE" id="PS50075"/>
    </source>
</evidence>
<dbReference type="InterPro" id="IPR006162">
    <property type="entry name" value="Ppantetheine_attach_site"/>
</dbReference>
<keyword evidence="2" id="KW-0597">Phosphoprotein</keyword>
<dbReference type="PROSITE" id="PS50075">
    <property type="entry name" value="CARRIER"/>
    <property type="match status" value="1"/>
</dbReference>
<dbReference type="SUPFAM" id="SSF51735">
    <property type="entry name" value="NAD(P)-binding Rossmann-fold domains"/>
    <property type="match status" value="1"/>
</dbReference>
<dbReference type="Gene3D" id="1.10.1200.10">
    <property type="entry name" value="ACP-like"/>
    <property type="match status" value="1"/>
</dbReference>
<dbReference type="InterPro" id="IPR036291">
    <property type="entry name" value="NAD(P)-bd_dom_sf"/>
</dbReference>
<dbReference type="Proteomes" id="UP000037274">
    <property type="component" value="Unassembled WGS sequence"/>
</dbReference>
<dbReference type="EMBL" id="LFEH01000298">
    <property type="protein sequence ID" value="KMS66017.1"/>
    <property type="molecule type" value="Genomic_DNA"/>
</dbReference>
<dbReference type="InterPro" id="IPR036736">
    <property type="entry name" value="ACP-like_sf"/>
</dbReference>
<dbReference type="InterPro" id="IPR050091">
    <property type="entry name" value="PKS_NRPS_Biosynth_Enz"/>
</dbReference>
<feature type="domain" description="Carrier" evidence="6">
    <location>
        <begin position="311"/>
        <end position="386"/>
    </location>
</feature>
<keyword evidence="4" id="KW-0511">Multifunctional enzyme</keyword>
<dbReference type="SMART" id="SM01294">
    <property type="entry name" value="PKS_PP_betabranch"/>
    <property type="match status" value="1"/>
</dbReference>
<dbReference type="InterPro" id="IPR020806">
    <property type="entry name" value="PKS_PP-bd"/>
</dbReference>
<proteinExistence type="predicted"/>
<dbReference type="PANTHER" id="PTHR43775">
    <property type="entry name" value="FATTY ACID SYNTHASE"/>
    <property type="match status" value="1"/>
</dbReference>
<dbReference type="InterPro" id="IPR009081">
    <property type="entry name" value="PP-bd_ACP"/>
</dbReference>
<dbReference type="PANTHER" id="PTHR43775:SF51">
    <property type="entry name" value="INACTIVE PHENOLPHTHIOCEROL SYNTHESIS POLYKETIDE SYNTHASE TYPE I PKS1-RELATED"/>
    <property type="match status" value="1"/>
</dbReference>
<dbReference type="Pfam" id="PF08659">
    <property type="entry name" value="KR"/>
    <property type="match status" value="1"/>
</dbReference>
<keyword evidence="8" id="KW-1185">Reference proteome</keyword>
<dbReference type="InterPro" id="IPR057326">
    <property type="entry name" value="KR_dom"/>
</dbReference>
<dbReference type="SMART" id="SM00823">
    <property type="entry name" value="PKS_PP"/>
    <property type="match status" value="1"/>
</dbReference>
<evidence type="ECO:0000256" key="4">
    <source>
        <dbReference type="ARBA" id="ARBA00023268"/>
    </source>
</evidence>
<gene>
    <name evidence="7" type="ORF">ACH49_30020</name>
</gene>